<dbReference type="EnsemblPlants" id="LPERR01G38080.1">
    <property type="protein sequence ID" value="LPERR01G38080.1"/>
    <property type="gene ID" value="LPERR01G38080"/>
</dbReference>
<dbReference type="Gene3D" id="2.170.150.80">
    <property type="entry name" value="NAC domain"/>
    <property type="match status" value="1"/>
</dbReference>
<reference evidence="7" key="3">
    <citation type="submission" date="2015-04" db="UniProtKB">
        <authorList>
            <consortium name="EnsemblPlants"/>
        </authorList>
    </citation>
    <scope>IDENTIFICATION</scope>
</reference>
<organism evidence="7 8">
    <name type="scientific">Leersia perrieri</name>
    <dbReference type="NCBI Taxonomy" id="77586"/>
    <lineage>
        <taxon>Eukaryota</taxon>
        <taxon>Viridiplantae</taxon>
        <taxon>Streptophyta</taxon>
        <taxon>Embryophyta</taxon>
        <taxon>Tracheophyta</taxon>
        <taxon>Spermatophyta</taxon>
        <taxon>Magnoliopsida</taxon>
        <taxon>Liliopsida</taxon>
        <taxon>Poales</taxon>
        <taxon>Poaceae</taxon>
        <taxon>BOP clade</taxon>
        <taxon>Oryzoideae</taxon>
        <taxon>Oryzeae</taxon>
        <taxon>Oryzinae</taxon>
        <taxon>Leersia</taxon>
    </lineage>
</organism>
<keyword evidence="1" id="KW-0805">Transcription regulation</keyword>
<dbReference type="Gramene" id="LPERR01G38080.1">
    <property type="protein sequence ID" value="LPERR01G38080.1"/>
    <property type="gene ID" value="LPERR01G38080"/>
</dbReference>
<keyword evidence="2" id="KW-0238">DNA-binding</keyword>
<dbReference type="Pfam" id="PF02365">
    <property type="entry name" value="NAM"/>
    <property type="match status" value="1"/>
</dbReference>
<feature type="domain" description="NAC" evidence="6">
    <location>
        <begin position="11"/>
        <end position="170"/>
    </location>
</feature>
<reference evidence="8" key="2">
    <citation type="submission" date="2013-12" db="EMBL/GenBank/DDBJ databases">
        <authorList>
            <person name="Yu Y."/>
            <person name="Lee S."/>
            <person name="de Baynast K."/>
            <person name="Wissotski M."/>
            <person name="Liu L."/>
            <person name="Talag J."/>
            <person name="Goicoechea J."/>
            <person name="Angelova A."/>
            <person name="Jetty R."/>
            <person name="Kudrna D."/>
            <person name="Golser W."/>
            <person name="Rivera L."/>
            <person name="Zhang J."/>
            <person name="Wing R."/>
        </authorList>
    </citation>
    <scope>NUCLEOTIDE SEQUENCE</scope>
</reference>
<evidence type="ECO:0000256" key="2">
    <source>
        <dbReference type="ARBA" id="ARBA00023125"/>
    </source>
</evidence>
<evidence type="ECO:0000256" key="3">
    <source>
        <dbReference type="ARBA" id="ARBA00023163"/>
    </source>
</evidence>
<proteinExistence type="predicted"/>
<evidence type="ECO:0000313" key="8">
    <source>
        <dbReference type="Proteomes" id="UP000032180"/>
    </source>
</evidence>
<protein>
    <recommendedName>
        <fullName evidence="6">NAC domain-containing protein</fullName>
    </recommendedName>
</protein>
<dbReference type="InterPro" id="IPR036093">
    <property type="entry name" value="NAC_dom_sf"/>
</dbReference>
<dbReference type="PANTHER" id="PTHR31719">
    <property type="entry name" value="NAC TRANSCRIPTION FACTOR 56"/>
    <property type="match status" value="1"/>
</dbReference>
<dbReference type="InterPro" id="IPR003441">
    <property type="entry name" value="NAC-dom"/>
</dbReference>
<dbReference type="HOGENOM" id="CLU_098104_0_0_1"/>
<keyword evidence="3" id="KW-0804">Transcription</keyword>
<dbReference type="GO" id="GO:0003677">
    <property type="term" value="F:DNA binding"/>
    <property type="evidence" value="ECO:0007669"/>
    <property type="project" value="UniProtKB-KW"/>
</dbReference>
<dbReference type="SUPFAM" id="SSF101941">
    <property type="entry name" value="NAC domain"/>
    <property type="match status" value="1"/>
</dbReference>
<dbReference type="Proteomes" id="UP000032180">
    <property type="component" value="Chromosome 1"/>
</dbReference>
<feature type="region of interest" description="Disordered" evidence="5">
    <location>
        <begin position="171"/>
        <end position="196"/>
    </location>
</feature>
<dbReference type="AlphaFoldDB" id="A0A0D9VA60"/>
<evidence type="ECO:0000313" key="7">
    <source>
        <dbReference type="EnsemblPlants" id="LPERR01G38080.1"/>
    </source>
</evidence>
<sequence>MGEELNLIIREDDCAAFDPTEDELMLHFLRPQLRGFSPRVAGAVVEADPCAAAPWDLLALHGRRDEGYFFSPRARASRRKQSVRRTIAGGGAWMHSSTKNGQSVSELGVVVRWCRVNFCFYVFGGSGGEAGRVSTGWMMAEYEITDPRCYRRADDGEEDEFWVLCHVRKSSRSPAVRDSTSAAAPAKSRRRKAAVA</sequence>
<dbReference type="eggNOG" id="ENOG502R5S3">
    <property type="taxonomic scope" value="Eukaryota"/>
</dbReference>
<dbReference type="PROSITE" id="PS51005">
    <property type="entry name" value="NAC"/>
    <property type="match status" value="1"/>
</dbReference>
<evidence type="ECO:0000256" key="4">
    <source>
        <dbReference type="ARBA" id="ARBA00023242"/>
    </source>
</evidence>
<keyword evidence="4" id="KW-0539">Nucleus</keyword>
<dbReference type="PANTHER" id="PTHR31719:SF88">
    <property type="entry name" value="OS07G0272700 PROTEIN"/>
    <property type="match status" value="1"/>
</dbReference>
<keyword evidence="8" id="KW-1185">Reference proteome</keyword>
<name>A0A0D9VA60_9ORYZ</name>
<reference evidence="7 8" key="1">
    <citation type="submission" date="2012-08" db="EMBL/GenBank/DDBJ databases">
        <title>Oryza genome evolution.</title>
        <authorList>
            <person name="Wing R.A."/>
        </authorList>
    </citation>
    <scope>NUCLEOTIDE SEQUENCE</scope>
</reference>
<accession>A0A0D9VA60</accession>
<dbReference type="GO" id="GO:0006355">
    <property type="term" value="P:regulation of DNA-templated transcription"/>
    <property type="evidence" value="ECO:0007669"/>
    <property type="project" value="InterPro"/>
</dbReference>
<evidence type="ECO:0000259" key="6">
    <source>
        <dbReference type="PROSITE" id="PS51005"/>
    </source>
</evidence>
<evidence type="ECO:0000256" key="1">
    <source>
        <dbReference type="ARBA" id="ARBA00023015"/>
    </source>
</evidence>
<dbReference type="STRING" id="77586.A0A0D9VA60"/>
<evidence type="ECO:0000256" key="5">
    <source>
        <dbReference type="SAM" id="MobiDB-lite"/>
    </source>
</evidence>
<feature type="compositionally biased region" description="Basic residues" evidence="5">
    <location>
        <begin position="187"/>
        <end position="196"/>
    </location>
</feature>